<evidence type="ECO:0000256" key="4">
    <source>
        <dbReference type="ARBA" id="ARBA00019465"/>
    </source>
</evidence>
<dbReference type="InterPro" id="IPR003710">
    <property type="entry name" value="ApbA"/>
</dbReference>
<dbReference type="AlphaFoldDB" id="A0A380S5S8"/>
<evidence type="ECO:0000256" key="9">
    <source>
        <dbReference type="RuleBase" id="RU362068"/>
    </source>
</evidence>
<evidence type="ECO:0000313" key="12">
    <source>
        <dbReference type="EMBL" id="SUQ24180.1"/>
    </source>
</evidence>
<dbReference type="PANTHER" id="PTHR21708">
    <property type="entry name" value="PROBABLE 2-DEHYDROPANTOATE 2-REDUCTASE"/>
    <property type="match status" value="1"/>
</dbReference>
<dbReference type="Pfam" id="PF08546">
    <property type="entry name" value="ApbA_C"/>
    <property type="match status" value="1"/>
</dbReference>
<dbReference type="GO" id="GO:0015940">
    <property type="term" value="P:pantothenate biosynthetic process"/>
    <property type="evidence" value="ECO:0007669"/>
    <property type="project" value="UniProtKB-UniPathway"/>
</dbReference>
<reference evidence="12 13" key="1">
    <citation type="submission" date="2017-08" db="EMBL/GenBank/DDBJ databases">
        <authorList>
            <person name="de Groot N.N."/>
        </authorList>
    </citation>
    <scope>NUCLEOTIDE SEQUENCE [LARGE SCALE GENOMIC DNA]</scope>
    <source>
        <strain evidence="12 13">HM2</strain>
    </source>
</reference>
<evidence type="ECO:0000256" key="8">
    <source>
        <dbReference type="ARBA" id="ARBA00048793"/>
    </source>
</evidence>
<evidence type="ECO:0000313" key="13">
    <source>
        <dbReference type="Proteomes" id="UP000255423"/>
    </source>
</evidence>
<evidence type="ECO:0000259" key="11">
    <source>
        <dbReference type="Pfam" id="PF08546"/>
    </source>
</evidence>
<evidence type="ECO:0000259" key="10">
    <source>
        <dbReference type="Pfam" id="PF02558"/>
    </source>
</evidence>
<evidence type="ECO:0000256" key="7">
    <source>
        <dbReference type="ARBA" id="ARBA00032024"/>
    </source>
</evidence>
<dbReference type="InterPro" id="IPR013332">
    <property type="entry name" value="KPR_N"/>
</dbReference>
<proteinExistence type="inferred from homology"/>
<dbReference type="NCBIfam" id="TIGR00745">
    <property type="entry name" value="apbA_panE"/>
    <property type="match status" value="1"/>
</dbReference>
<feature type="domain" description="Ketopantoate reductase C-terminal" evidence="11">
    <location>
        <begin position="176"/>
        <end position="297"/>
    </location>
</feature>
<keyword evidence="6 9" id="KW-0560">Oxidoreductase</keyword>
<evidence type="ECO:0000256" key="1">
    <source>
        <dbReference type="ARBA" id="ARBA00004994"/>
    </source>
</evidence>
<gene>
    <name evidence="12" type="ORF">SAMN05661053_1573</name>
</gene>
<keyword evidence="9" id="KW-0566">Pantothenate biosynthesis</keyword>
<dbReference type="Gene3D" id="1.10.1040.10">
    <property type="entry name" value="N-(1-d-carboxylethyl)-l-norvaline Dehydrogenase, domain 2"/>
    <property type="match status" value="1"/>
</dbReference>
<dbReference type="Pfam" id="PF02558">
    <property type="entry name" value="ApbA"/>
    <property type="match status" value="1"/>
</dbReference>
<protein>
    <recommendedName>
        <fullName evidence="4 9">2-dehydropantoate 2-reductase</fullName>
        <ecNumber evidence="3 9">1.1.1.169</ecNumber>
    </recommendedName>
    <alternativeName>
        <fullName evidence="7 9">Ketopantoate reductase</fullName>
    </alternativeName>
</protein>
<dbReference type="EC" id="1.1.1.169" evidence="3 9"/>
<comment type="catalytic activity">
    <reaction evidence="8 9">
        <text>(R)-pantoate + NADP(+) = 2-dehydropantoate + NADPH + H(+)</text>
        <dbReference type="Rhea" id="RHEA:16233"/>
        <dbReference type="ChEBI" id="CHEBI:11561"/>
        <dbReference type="ChEBI" id="CHEBI:15378"/>
        <dbReference type="ChEBI" id="CHEBI:15980"/>
        <dbReference type="ChEBI" id="CHEBI:57783"/>
        <dbReference type="ChEBI" id="CHEBI:58349"/>
        <dbReference type="EC" id="1.1.1.169"/>
    </reaction>
</comment>
<dbReference type="SUPFAM" id="SSF51735">
    <property type="entry name" value="NAD(P)-binding Rossmann-fold domains"/>
    <property type="match status" value="1"/>
</dbReference>
<dbReference type="Proteomes" id="UP000255423">
    <property type="component" value="Unassembled WGS sequence"/>
</dbReference>
<comment type="similarity">
    <text evidence="2 9">Belongs to the ketopantoate reductase family.</text>
</comment>
<comment type="function">
    <text evidence="9">Catalyzes the NADPH-dependent reduction of ketopantoate into pantoic acid.</text>
</comment>
<dbReference type="InterPro" id="IPR051402">
    <property type="entry name" value="KPR-Related"/>
</dbReference>
<name>A0A380S5S8_FIBSU</name>
<sequence>MKQIETVAVVGLGAVGAVVAEQLLSVLGNKLYCVMDAERKARYQASGIVINGKREDFNFVTPDEVPVVDLVIFATKNLQFNEALAEAKNAVGPNTALLSLLNGVHSETEIERVYGTEKTLYGFIVNLQSINKHGNIDCAGRGIILFGEKDNHRSERIEAIHQLFETAHIVHKIPENIRLEMWKKLLMNTVFNSIGAICRSTFAGFNFPVMQSLVRKIGNEVIQVANAEGFALTNDDLEENLRLTCNYTPLGKCSMLQDIEAGRKTENAYFCGTITKLGKAHGIPTPYCEFLGELLEGTELARELQNKK</sequence>
<keyword evidence="5 9" id="KW-0521">NADP</keyword>
<comment type="pathway">
    <text evidence="1 9">Cofactor biosynthesis; (R)-pantothenate biosynthesis; (R)-pantoate from 3-methyl-2-oxobutanoate: step 2/2.</text>
</comment>
<dbReference type="SUPFAM" id="SSF48179">
    <property type="entry name" value="6-phosphogluconate dehydrogenase C-terminal domain-like"/>
    <property type="match status" value="1"/>
</dbReference>
<organism evidence="12 13">
    <name type="scientific">Fibrobacter succinogenes</name>
    <name type="common">Bacteroides succinogenes</name>
    <dbReference type="NCBI Taxonomy" id="833"/>
    <lineage>
        <taxon>Bacteria</taxon>
        <taxon>Pseudomonadati</taxon>
        <taxon>Fibrobacterota</taxon>
        <taxon>Fibrobacteria</taxon>
        <taxon>Fibrobacterales</taxon>
        <taxon>Fibrobacteraceae</taxon>
        <taxon>Fibrobacter</taxon>
    </lineage>
</organism>
<dbReference type="InterPro" id="IPR013328">
    <property type="entry name" value="6PGD_dom2"/>
</dbReference>
<evidence type="ECO:0000256" key="5">
    <source>
        <dbReference type="ARBA" id="ARBA00022857"/>
    </source>
</evidence>
<dbReference type="InterPro" id="IPR036291">
    <property type="entry name" value="NAD(P)-bd_dom_sf"/>
</dbReference>
<dbReference type="Gene3D" id="3.40.50.720">
    <property type="entry name" value="NAD(P)-binding Rossmann-like Domain"/>
    <property type="match status" value="1"/>
</dbReference>
<evidence type="ECO:0000256" key="6">
    <source>
        <dbReference type="ARBA" id="ARBA00023002"/>
    </source>
</evidence>
<dbReference type="EMBL" id="UHJL01000002">
    <property type="protein sequence ID" value="SUQ24180.1"/>
    <property type="molecule type" value="Genomic_DNA"/>
</dbReference>
<dbReference type="GO" id="GO:0008677">
    <property type="term" value="F:2-dehydropantoate 2-reductase activity"/>
    <property type="evidence" value="ECO:0007669"/>
    <property type="project" value="UniProtKB-EC"/>
</dbReference>
<accession>A0A380S5S8</accession>
<dbReference type="PANTHER" id="PTHR21708:SF26">
    <property type="entry name" value="2-DEHYDROPANTOATE 2-REDUCTASE"/>
    <property type="match status" value="1"/>
</dbReference>
<dbReference type="InterPro" id="IPR013752">
    <property type="entry name" value="KPA_reductase"/>
</dbReference>
<feature type="domain" description="Ketopantoate reductase N-terminal" evidence="10">
    <location>
        <begin position="7"/>
        <end position="150"/>
    </location>
</feature>
<dbReference type="GO" id="GO:0005737">
    <property type="term" value="C:cytoplasm"/>
    <property type="evidence" value="ECO:0007669"/>
    <property type="project" value="TreeGrafter"/>
</dbReference>
<dbReference type="UniPathway" id="UPA00028">
    <property type="reaction ID" value="UER00004"/>
</dbReference>
<dbReference type="InterPro" id="IPR008927">
    <property type="entry name" value="6-PGluconate_DH-like_C_sf"/>
</dbReference>
<dbReference type="RefSeq" id="WP_109572737.1">
    <property type="nucleotide sequence ID" value="NZ_UHJL01000002.1"/>
</dbReference>
<evidence type="ECO:0000256" key="3">
    <source>
        <dbReference type="ARBA" id="ARBA00013014"/>
    </source>
</evidence>
<evidence type="ECO:0000256" key="2">
    <source>
        <dbReference type="ARBA" id="ARBA00007870"/>
    </source>
</evidence>